<accession>A0A6P7TDD5</accession>
<dbReference type="Gene3D" id="3.30.420.10">
    <property type="entry name" value="Ribonuclease H-like superfamily/Ribonuclease H"/>
    <property type="match status" value="1"/>
</dbReference>
<dbReference type="Proteomes" id="UP000515154">
    <property type="component" value="Linkage group LG2"/>
</dbReference>
<name>A0A6P7TDD5_9MOLL</name>
<dbReference type="InterPro" id="IPR036397">
    <property type="entry name" value="RNaseH_sf"/>
</dbReference>
<dbReference type="RefSeq" id="XP_029649138.1">
    <property type="nucleotide sequence ID" value="XM_029793278.1"/>
</dbReference>
<gene>
    <name evidence="3" type="primary">LOC115222890</name>
</gene>
<dbReference type="GO" id="GO:0003676">
    <property type="term" value="F:nucleic acid binding"/>
    <property type="evidence" value="ECO:0007669"/>
    <property type="project" value="InterPro"/>
</dbReference>
<feature type="domain" description="Integrase catalytic" evidence="1">
    <location>
        <begin position="1"/>
        <end position="89"/>
    </location>
</feature>
<dbReference type="GO" id="GO:0015074">
    <property type="term" value="P:DNA integration"/>
    <property type="evidence" value="ECO:0007669"/>
    <property type="project" value="InterPro"/>
</dbReference>
<dbReference type="PANTHER" id="PTHR37984:SF5">
    <property type="entry name" value="PROTEIN NYNRIN-LIKE"/>
    <property type="match status" value="1"/>
</dbReference>
<dbReference type="InterPro" id="IPR001584">
    <property type="entry name" value="Integrase_cat-core"/>
</dbReference>
<organism evidence="2 3">
    <name type="scientific">Octopus sinensis</name>
    <name type="common">East Asian common octopus</name>
    <dbReference type="NCBI Taxonomy" id="2607531"/>
    <lineage>
        <taxon>Eukaryota</taxon>
        <taxon>Metazoa</taxon>
        <taxon>Spiralia</taxon>
        <taxon>Lophotrochozoa</taxon>
        <taxon>Mollusca</taxon>
        <taxon>Cephalopoda</taxon>
        <taxon>Coleoidea</taxon>
        <taxon>Octopodiformes</taxon>
        <taxon>Octopoda</taxon>
        <taxon>Incirrata</taxon>
        <taxon>Octopodidae</taxon>
        <taxon>Octopus</taxon>
    </lineage>
</organism>
<reference evidence="3" key="1">
    <citation type="submission" date="2025-08" db="UniProtKB">
        <authorList>
            <consortium name="RefSeq"/>
        </authorList>
    </citation>
    <scope>IDENTIFICATION</scope>
</reference>
<dbReference type="InterPro" id="IPR012337">
    <property type="entry name" value="RNaseH-like_sf"/>
</dbReference>
<proteinExistence type="predicted"/>
<dbReference type="AlphaFoldDB" id="A0A6P7TDD5"/>
<sequence length="141" mass="16511">MSNNGTQFVSSEFLKFCEIFLVEHKTMVPYHPRSNGQAEWFVDSFKRTLRKLNKEVTDEVALQQFSRVYHVTPNPNTGRSPAELIFAKKVKPAFDKLLPGKKRRSAREDIARFFKVSEKIYMRSIQEGKTELRRWCNLPNA</sequence>
<dbReference type="InterPro" id="IPR050951">
    <property type="entry name" value="Retrovirus_Pol_polyprotein"/>
</dbReference>
<dbReference type="PANTHER" id="PTHR37984">
    <property type="entry name" value="PROTEIN CBG26694"/>
    <property type="match status" value="1"/>
</dbReference>
<evidence type="ECO:0000313" key="2">
    <source>
        <dbReference type="Proteomes" id="UP000515154"/>
    </source>
</evidence>
<dbReference type="SUPFAM" id="SSF53098">
    <property type="entry name" value="Ribonuclease H-like"/>
    <property type="match status" value="1"/>
</dbReference>
<evidence type="ECO:0000259" key="1">
    <source>
        <dbReference type="PROSITE" id="PS50994"/>
    </source>
</evidence>
<evidence type="ECO:0000313" key="3">
    <source>
        <dbReference type="RefSeq" id="XP_029649138.1"/>
    </source>
</evidence>
<protein>
    <submittedName>
        <fullName evidence="3">Uncharacterized protein K02A2.6-like</fullName>
    </submittedName>
</protein>
<dbReference type="KEGG" id="osn:115222890"/>
<keyword evidence="2" id="KW-1185">Reference proteome</keyword>
<dbReference type="PROSITE" id="PS50994">
    <property type="entry name" value="INTEGRASE"/>
    <property type="match status" value="1"/>
</dbReference>